<sequence length="176" mass="20517">MQLTPEMIREQRFRGRLSGFDKEEVTSFLVGIAEDMEELIEENNLLKSELDSMKEKQKDLEDLFLSAKQFSDEKKRLAEQEAHMKIAEAQRKVSAMQEEARKKIESADQKAREIEEQAQERAREILNEAQQMKSALEKELAELKAKRTNLFNELKSILDSFQNWVRELGNVDPSGR</sequence>
<gene>
    <name evidence="8" type="primary">divIVA</name>
    <name evidence="8" type="ORF">SCFA_450081</name>
</gene>
<keyword evidence="3" id="KW-0963">Cytoplasm</keyword>
<dbReference type="PANTHER" id="PTHR35794:SF2">
    <property type="entry name" value="CELL DIVISION PROTEIN DIVIVA"/>
    <property type="match status" value="1"/>
</dbReference>
<feature type="compositionally biased region" description="Basic and acidic residues" evidence="7">
    <location>
        <begin position="98"/>
        <end position="118"/>
    </location>
</feature>
<keyword evidence="6" id="KW-0131">Cell cycle</keyword>
<proteinExistence type="inferred from homology"/>
<accession>A0A485M4M5</accession>
<evidence type="ECO:0000256" key="6">
    <source>
        <dbReference type="ARBA" id="ARBA00023306"/>
    </source>
</evidence>
<dbReference type="GO" id="GO:0051301">
    <property type="term" value="P:cell division"/>
    <property type="evidence" value="ECO:0007669"/>
    <property type="project" value="UniProtKB-KW"/>
</dbReference>
<dbReference type="PANTHER" id="PTHR35794">
    <property type="entry name" value="CELL DIVISION PROTEIN DIVIVA"/>
    <property type="match status" value="1"/>
</dbReference>
<evidence type="ECO:0000256" key="4">
    <source>
        <dbReference type="ARBA" id="ARBA00022618"/>
    </source>
</evidence>
<reference evidence="8" key="1">
    <citation type="submission" date="2019-03" db="EMBL/GenBank/DDBJ databases">
        <authorList>
            <person name="Hao L."/>
        </authorList>
    </citation>
    <scope>NUCLEOTIDE SEQUENCE</scope>
</reference>
<organism evidence="8">
    <name type="scientific">anaerobic digester metagenome</name>
    <dbReference type="NCBI Taxonomy" id="1263854"/>
    <lineage>
        <taxon>unclassified sequences</taxon>
        <taxon>metagenomes</taxon>
        <taxon>ecological metagenomes</taxon>
    </lineage>
</organism>
<dbReference type="Pfam" id="PF05103">
    <property type="entry name" value="DivIVA"/>
    <property type="match status" value="1"/>
</dbReference>
<name>A0A485M4M5_9ZZZZ</name>
<evidence type="ECO:0000256" key="7">
    <source>
        <dbReference type="SAM" id="MobiDB-lite"/>
    </source>
</evidence>
<keyword evidence="4 8" id="KW-0132">Cell division</keyword>
<feature type="region of interest" description="Disordered" evidence="7">
    <location>
        <begin position="90"/>
        <end position="118"/>
    </location>
</feature>
<dbReference type="InterPro" id="IPR007793">
    <property type="entry name" value="DivIVA_fam"/>
</dbReference>
<dbReference type="EMBL" id="CAADRM010000109">
    <property type="protein sequence ID" value="VFU15860.1"/>
    <property type="molecule type" value="Genomic_DNA"/>
</dbReference>
<comment type="similarity">
    <text evidence="2">Belongs to the DivIVA family.</text>
</comment>
<dbReference type="NCBIfam" id="TIGR03544">
    <property type="entry name" value="DivI1A_domain"/>
    <property type="match status" value="1"/>
</dbReference>
<dbReference type="Gene3D" id="6.10.250.660">
    <property type="match status" value="1"/>
</dbReference>
<evidence type="ECO:0000256" key="2">
    <source>
        <dbReference type="ARBA" id="ARBA00009008"/>
    </source>
</evidence>
<comment type="subcellular location">
    <subcellularLocation>
        <location evidence="1">Cytoplasm</location>
    </subcellularLocation>
</comment>
<keyword evidence="5" id="KW-0175">Coiled coil</keyword>
<dbReference type="InterPro" id="IPR019933">
    <property type="entry name" value="DivIVA_domain"/>
</dbReference>
<evidence type="ECO:0000313" key="8">
    <source>
        <dbReference type="EMBL" id="VFU15860.1"/>
    </source>
</evidence>
<evidence type="ECO:0000256" key="5">
    <source>
        <dbReference type="ARBA" id="ARBA00023054"/>
    </source>
</evidence>
<dbReference type="AlphaFoldDB" id="A0A485M4M5"/>
<evidence type="ECO:0000256" key="1">
    <source>
        <dbReference type="ARBA" id="ARBA00004496"/>
    </source>
</evidence>
<evidence type="ECO:0000256" key="3">
    <source>
        <dbReference type="ARBA" id="ARBA00022490"/>
    </source>
</evidence>
<dbReference type="GO" id="GO:0005737">
    <property type="term" value="C:cytoplasm"/>
    <property type="evidence" value="ECO:0007669"/>
    <property type="project" value="UniProtKB-SubCell"/>
</dbReference>
<protein>
    <submittedName>
        <fullName evidence="8">Cell division protein DivIVA</fullName>
    </submittedName>
</protein>